<evidence type="ECO:0000313" key="1">
    <source>
        <dbReference type="EMBL" id="KAG6945929.1"/>
    </source>
</evidence>
<organism evidence="1 2">
    <name type="scientific">Phytophthora aleatoria</name>
    <dbReference type="NCBI Taxonomy" id="2496075"/>
    <lineage>
        <taxon>Eukaryota</taxon>
        <taxon>Sar</taxon>
        <taxon>Stramenopiles</taxon>
        <taxon>Oomycota</taxon>
        <taxon>Peronosporomycetes</taxon>
        <taxon>Peronosporales</taxon>
        <taxon>Peronosporaceae</taxon>
        <taxon>Phytophthora</taxon>
    </lineage>
</organism>
<name>A0A8J5ICL9_9STRA</name>
<dbReference type="EMBL" id="JAENGY010001990">
    <property type="protein sequence ID" value="KAG6945929.1"/>
    <property type="molecule type" value="Genomic_DNA"/>
</dbReference>
<sequence>MAESRKAAKQLVQRTITSYNTNQYRQSVDVDIQLRICVQVLSSFTAKTMGPRKQPIAKVVAPNECLKNVKFVLDEKLTKKCKKLRKIIERLFRI</sequence>
<dbReference type="AlphaFoldDB" id="A0A8J5ICL9"/>
<accession>A0A8J5ICL9</accession>
<dbReference type="Proteomes" id="UP000709295">
    <property type="component" value="Unassembled WGS sequence"/>
</dbReference>
<gene>
    <name evidence="1" type="ORF">JG688_00016301</name>
</gene>
<protein>
    <submittedName>
        <fullName evidence="1">Uncharacterized protein</fullName>
    </submittedName>
</protein>
<keyword evidence="2" id="KW-1185">Reference proteome</keyword>
<proteinExistence type="predicted"/>
<evidence type="ECO:0000313" key="2">
    <source>
        <dbReference type="Proteomes" id="UP000709295"/>
    </source>
</evidence>
<comment type="caution">
    <text evidence="1">The sequence shown here is derived from an EMBL/GenBank/DDBJ whole genome shotgun (WGS) entry which is preliminary data.</text>
</comment>
<reference evidence="1" key="1">
    <citation type="submission" date="2021-01" db="EMBL/GenBank/DDBJ databases">
        <title>Phytophthora aleatoria, a newly-described species from Pinus radiata is distinct from Phytophthora cactorum isolates based on comparative genomics.</title>
        <authorList>
            <person name="Mcdougal R."/>
            <person name="Panda P."/>
            <person name="Williams N."/>
            <person name="Studholme D.J."/>
        </authorList>
    </citation>
    <scope>NUCLEOTIDE SEQUENCE</scope>
    <source>
        <strain evidence="1">NZFS 4037</strain>
    </source>
</reference>